<feature type="transmembrane region" description="Helical" evidence="8">
    <location>
        <begin position="38"/>
        <end position="61"/>
    </location>
</feature>
<evidence type="ECO:0000256" key="1">
    <source>
        <dbReference type="ARBA" id="ARBA00004651"/>
    </source>
</evidence>
<dbReference type="PANTHER" id="PTHR11785:SF528">
    <property type="entry name" value="AMINO ACID TRANSPORTER PROTEIN JHI-21"/>
    <property type="match status" value="1"/>
</dbReference>
<protein>
    <recommendedName>
        <fullName evidence="11">Y+L amino acid transporter 2</fullName>
    </recommendedName>
</protein>
<dbReference type="PIRSF" id="PIRSF006060">
    <property type="entry name" value="AA_transporter"/>
    <property type="match status" value="1"/>
</dbReference>
<keyword evidence="3" id="KW-0813">Transport</keyword>
<reference evidence="9" key="1">
    <citation type="submission" date="2022-08" db="UniProtKB">
        <authorList>
            <consortium name="EnsemblMetazoa"/>
        </authorList>
    </citation>
    <scope>IDENTIFICATION</scope>
    <source>
        <strain evidence="9">05x7-T-G4-1.051#20</strain>
    </source>
</reference>
<dbReference type="EnsemblMetazoa" id="G27691.1">
    <property type="protein sequence ID" value="G27691.1:cds"/>
    <property type="gene ID" value="G27691"/>
</dbReference>
<dbReference type="FunFam" id="1.20.1740.10:FF:000003">
    <property type="entry name" value="Y+L amino acid transporter 1 isoform X1"/>
    <property type="match status" value="1"/>
</dbReference>
<evidence type="ECO:0000256" key="6">
    <source>
        <dbReference type="ARBA" id="ARBA00022989"/>
    </source>
</evidence>
<evidence type="ECO:0000256" key="3">
    <source>
        <dbReference type="ARBA" id="ARBA00022448"/>
    </source>
</evidence>
<evidence type="ECO:0000313" key="9">
    <source>
        <dbReference type="EnsemblMetazoa" id="G27691.1:cds"/>
    </source>
</evidence>
<evidence type="ECO:0000313" key="10">
    <source>
        <dbReference type="Proteomes" id="UP000005408"/>
    </source>
</evidence>
<proteinExistence type="inferred from homology"/>
<keyword evidence="5 8" id="KW-0812">Transmembrane</keyword>
<feature type="transmembrane region" description="Helical" evidence="8">
    <location>
        <begin position="258"/>
        <end position="283"/>
    </location>
</feature>
<keyword evidence="10" id="KW-1185">Reference proteome</keyword>
<dbReference type="GO" id="GO:0005886">
    <property type="term" value="C:plasma membrane"/>
    <property type="evidence" value="ECO:0007669"/>
    <property type="project" value="UniProtKB-SubCell"/>
</dbReference>
<evidence type="ECO:0000256" key="4">
    <source>
        <dbReference type="ARBA" id="ARBA00022475"/>
    </source>
</evidence>
<organism evidence="9 10">
    <name type="scientific">Magallana gigas</name>
    <name type="common">Pacific oyster</name>
    <name type="synonym">Crassostrea gigas</name>
    <dbReference type="NCBI Taxonomy" id="29159"/>
    <lineage>
        <taxon>Eukaryota</taxon>
        <taxon>Metazoa</taxon>
        <taxon>Spiralia</taxon>
        <taxon>Lophotrochozoa</taxon>
        <taxon>Mollusca</taxon>
        <taxon>Bivalvia</taxon>
        <taxon>Autobranchia</taxon>
        <taxon>Pteriomorphia</taxon>
        <taxon>Ostreida</taxon>
        <taxon>Ostreoidea</taxon>
        <taxon>Ostreidae</taxon>
        <taxon>Magallana</taxon>
    </lineage>
</organism>
<feature type="transmembrane region" description="Helical" evidence="8">
    <location>
        <begin position="442"/>
        <end position="462"/>
    </location>
</feature>
<comment type="subcellular location">
    <subcellularLocation>
        <location evidence="1">Cell membrane</location>
        <topology evidence="1">Multi-pass membrane protein</topology>
    </subcellularLocation>
</comment>
<dbReference type="PANTHER" id="PTHR11785">
    <property type="entry name" value="AMINO ACID TRANSPORTER"/>
    <property type="match status" value="1"/>
</dbReference>
<keyword evidence="6 8" id="KW-1133">Transmembrane helix</keyword>
<dbReference type="Gene3D" id="1.20.1740.10">
    <property type="entry name" value="Amino acid/polyamine transporter I"/>
    <property type="match status" value="1"/>
</dbReference>
<evidence type="ECO:0000256" key="2">
    <source>
        <dbReference type="ARBA" id="ARBA00007040"/>
    </source>
</evidence>
<keyword evidence="4" id="KW-1003">Cell membrane</keyword>
<evidence type="ECO:0000256" key="8">
    <source>
        <dbReference type="SAM" id="Phobius"/>
    </source>
</evidence>
<feature type="transmembrane region" description="Helical" evidence="8">
    <location>
        <begin position="73"/>
        <end position="94"/>
    </location>
</feature>
<feature type="transmembrane region" description="Helical" evidence="8">
    <location>
        <begin position="303"/>
        <end position="323"/>
    </location>
</feature>
<dbReference type="OrthoDB" id="3257095at2759"/>
<dbReference type="OMA" id="KWATKIQ"/>
<keyword evidence="7 8" id="KW-0472">Membrane</keyword>
<feature type="transmembrane region" description="Helical" evidence="8">
    <location>
        <begin position="377"/>
        <end position="402"/>
    </location>
</feature>
<feature type="transmembrane region" description="Helical" evidence="8">
    <location>
        <begin position="354"/>
        <end position="371"/>
    </location>
</feature>
<evidence type="ECO:0000256" key="5">
    <source>
        <dbReference type="ARBA" id="ARBA00022692"/>
    </source>
</evidence>
<feature type="transmembrane region" description="Helical" evidence="8">
    <location>
        <begin position="191"/>
        <end position="210"/>
    </location>
</feature>
<sequence length="496" mass="54256">MVIQNGDATRNRAADASSASLASSNNVTVVQLKKQINLFHAVCIIVGIIIGSGIFVSPVGILQNVKSVGMSCVMWAVCGVFSALCALCYAELGVTIPESGGEYTYIKRAFGDFPAFLAMWINFIIICPVCVAASCLIFATYILRPFFLDCDPPVTSIRLIAALVIVFLILVNCVNVKWATKIQVVITASKLLALFLIIVIGFVSMGQGNVENFNKAFDGSDFSAGAIAISFYSGFWAFGGWSYLNFLTDELIDPHRNLPLAIIISMTIVTLVYLVANIAYFSVLTPMEMLRSSAVAVTFAEQTVGVIAWIMPVLIAISVMGSMNGTCLSMSRLFFVGARNSHLPNIISMINYKYLTPAPSLLTILILTLVMQSFEEIFFLIEMMGFGFAIVLTCVFAGQIYLRFKEPDIPRPIKLPIILPIFLLAVSLLILVLTCIQKPAESLLAVILILAGVPLYLIGVLWRSKPREISDLIHQVTCFIQKILLVVPQEKSKELK</sequence>
<feature type="transmembrane region" description="Helical" evidence="8">
    <location>
        <begin position="222"/>
        <end position="246"/>
    </location>
</feature>
<feature type="transmembrane region" description="Helical" evidence="8">
    <location>
        <begin position="155"/>
        <end position="179"/>
    </location>
</feature>
<feature type="transmembrane region" description="Helical" evidence="8">
    <location>
        <begin position="414"/>
        <end position="436"/>
    </location>
</feature>
<dbReference type="InterPro" id="IPR050598">
    <property type="entry name" value="AminoAcid_Transporter"/>
</dbReference>
<dbReference type="Proteomes" id="UP000005408">
    <property type="component" value="Unassembled WGS sequence"/>
</dbReference>
<dbReference type="AlphaFoldDB" id="A0A8W8LIU4"/>
<comment type="similarity">
    <text evidence="2">Belongs to the amino acid-polyamine-organocation (APC) superfamily. L-type amino acid transporter (LAT) (TC 2.A.3.8) family.</text>
</comment>
<accession>A0A8W8LIU4</accession>
<evidence type="ECO:0000256" key="7">
    <source>
        <dbReference type="ARBA" id="ARBA00023136"/>
    </source>
</evidence>
<dbReference type="InterPro" id="IPR002293">
    <property type="entry name" value="AA/rel_permease1"/>
</dbReference>
<evidence type="ECO:0008006" key="11">
    <source>
        <dbReference type="Google" id="ProtNLM"/>
    </source>
</evidence>
<dbReference type="GO" id="GO:0015179">
    <property type="term" value="F:L-amino acid transmembrane transporter activity"/>
    <property type="evidence" value="ECO:0007669"/>
    <property type="project" value="TreeGrafter"/>
</dbReference>
<dbReference type="Pfam" id="PF13520">
    <property type="entry name" value="AA_permease_2"/>
    <property type="match status" value="1"/>
</dbReference>
<name>A0A8W8LIU4_MAGGI</name>
<feature type="transmembrane region" description="Helical" evidence="8">
    <location>
        <begin position="115"/>
        <end position="143"/>
    </location>
</feature>